<dbReference type="AlphaFoldDB" id="A0A0F8X1Q7"/>
<protein>
    <recommendedName>
        <fullName evidence="1">NfeD1b N-terminal domain-containing protein</fullName>
    </recommendedName>
</protein>
<comment type="caution">
    <text evidence="2">The sequence shown here is derived from an EMBL/GenBank/DDBJ whole genome shotgun (WGS) entry which is preliminary data.</text>
</comment>
<reference evidence="2" key="1">
    <citation type="journal article" date="2015" name="Nature">
        <title>Complex archaea that bridge the gap between prokaryotes and eukaryotes.</title>
        <authorList>
            <person name="Spang A."/>
            <person name="Saw J.H."/>
            <person name="Jorgensen S.L."/>
            <person name="Zaremba-Niedzwiedzka K."/>
            <person name="Martijn J."/>
            <person name="Lind A.E."/>
            <person name="van Eijk R."/>
            <person name="Schleper C."/>
            <person name="Guy L."/>
            <person name="Ettema T.J."/>
        </authorList>
    </citation>
    <scope>NUCLEOTIDE SEQUENCE</scope>
</reference>
<evidence type="ECO:0000259" key="1">
    <source>
        <dbReference type="Pfam" id="PF25145"/>
    </source>
</evidence>
<organism evidence="2">
    <name type="scientific">marine sediment metagenome</name>
    <dbReference type="NCBI Taxonomy" id="412755"/>
    <lineage>
        <taxon>unclassified sequences</taxon>
        <taxon>metagenomes</taxon>
        <taxon>ecological metagenomes</taxon>
    </lineage>
</organism>
<accession>A0A0F8X1Q7</accession>
<dbReference type="SUPFAM" id="SSF52096">
    <property type="entry name" value="ClpP/crotonase"/>
    <property type="match status" value="1"/>
</dbReference>
<proteinExistence type="predicted"/>
<sequence length="112" mass="11494">MTAFGSVSFSPVRSLRLTIAAVFIVLGVVGFACGGGPGAPAGAIHILTTDSIVGPVMERYLDRGIDAAEDEDASAVVIRLDTPGGLLSSTRDIVQRILGAEVPLVVYVSPRG</sequence>
<dbReference type="Gene3D" id="3.90.226.10">
    <property type="entry name" value="2-enoyl-CoA Hydratase, Chain A, domain 1"/>
    <property type="match status" value="1"/>
</dbReference>
<dbReference type="InterPro" id="IPR052165">
    <property type="entry name" value="Membrane_assoc_protease"/>
</dbReference>
<dbReference type="EMBL" id="LAZR01065827">
    <property type="protein sequence ID" value="KKK54770.1"/>
    <property type="molecule type" value="Genomic_DNA"/>
</dbReference>
<dbReference type="InterPro" id="IPR056738">
    <property type="entry name" value="NfeD1b_N"/>
</dbReference>
<evidence type="ECO:0000313" key="2">
    <source>
        <dbReference type="EMBL" id="KKK54770.1"/>
    </source>
</evidence>
<feature type="domain" description="NfeD1b N-terminal" evidence="1">
    <location>
        <begin position="45"/>
        <end position="109"/>
    </location>
</feature>
<dbReference type="Pfam" id="PF25145">
    <property type="entry name" value="NfeD1b_N"/>
    <property type="match status" value="1"/>
</dbReference>
<feature type="non-terminal residue" evidence="2">
    <location>
        <position position="112"/>
    </location>
</feature>
<gene>
    <name evidence="2" type="ORF">LCGC14_3081350</name>
</gene>
<dbReference type="InterPro" id="IPR029045">
    <property type="entry name" value="ClpP/crotonase-like_dom_sf"/>
</dbReference>
<name>A0A0F8X1Q7_9ZZZZ</name>
<dbReference type="PANTHER" id="PTHR33507">
    <property type="entry name" value="INNER MEMBRANE PROTEIN YBBJ"/>
    <property type="match status" value="1"/>
</dbReference>